<proteinExistence type="inferred from homology"/>
<sequence length="256" mass="29056">MPSEITVTELPAELALELHNASKDKQIRVERFETAENLKHLNFVREKVKDIKNFWLIVLLSHPHVGAASASDREALSYLTDIELKQDSNDPRPFELIFTFAENPYFTNKTLSKKYTLREGLSAAPADGTITEELRDFDAELDLVVSADKIDWKEGKDLVAKQPRKLGNADLDVDEDAEIEGDIGSFFHFFSEEGDPFQFGFQVVEELLPNASDLYLGGDDEDELDDDEDEDDEDDEGSIDLEDDDEDKPPKKKQRN</sequence>
<dbReference type="EMBL" id="JBBXJM010000003">
    <property type="protein sequence ID" value="KAL1410378.1"/>
    <property type="molecule type" value="Genomic_DNA"/>
</dbReference>
<dbReference type="RefSeq" id="XP_069210322.1">
    <property type="nucleotide sequence ID" value="XM_069352904.1"/>
</dbReference>
<evidence type="ECO:0000256" key="1">
    <source>
        <dbReference type="ARBA" id="ARBA00009947"/>
    </source>
</evidence>
<keyword evidence="5" id="KW-1185">Reference proteome</keyword>
<dbReference type="SUPFAM" id="SSF143113">
    <property type="entry name" value="NAP-like"/>
    <property type="match status" value="1"/>
</dbReference>
<dbReference type="PANTHER" id="PTHR11875">
    <property type="entry name" value="TESTIS-SPECIFIC Y-ENCODED PROTEIN"/>
    <property type="match status" value="1"/>
</dbReference>
<dbReference type="Proteomes" id="UP001565368">
    <property type="component" value="Unassembled WGS sequence"/>
</dbReference>
<evidence type="ECO:0000256" key="2">
    <source>
        <dbReference type="RuleBase" id="RU003876"/>
    </source>
</evidence>
<comment type="similarity">
    <text evidence="1 2">Belongs to the nucleosome assembly protein (NAP) family.</text>
</comment>
<dbReference type="GeneID" id="95985429"/>
<dbReference type="InterPro" id="IPR037231">
    <property type="entry name" value="NAP-like_sf"/>
</dbReference>
<feature type="region of interest" description="Disordered" evidence="3">
    <location>
        <begin position="212"/>
        <end position="256"/>
    </location>
</feature>
<reference evidence="4 5" key="1">
    <citation type="submission" date="2023-08" db="EMBL/GenBank/DDBJ databases">
        <title>Annotated Genome Sequence of Vanrija albida AlHP1.</title>
        <authorList>
            <person name="Herzog R."/>
        </authorList>
    </citation>
    <scope>NUCLEOTIDE SEQUENCE [LARGE SCALE GENOMIC DNA]</scope>
    <source>
        <strain evidence="4 5">AlHP1</strain>
    </source>
</reference>
<organism evidence="4 5">
    <name type="scientific">Vanrija albida</name>
    <dbReference type="NCBI Taxonomy" id="181172"/>
    <lineage>
        <taxon>Eukaryota</taxon>
        <taxon>Fungi</taxon>
        <taxon>Dikarya</taxon>
        <taxon>Basidiomycota</taxon>
        <taxon>Agaricomycotina</taxon>
        <taxon>Tremellomycetes</taxon>
        <taxon>Trichosporonales</taxon>
        <taxon>Trichosporonaceae</taxon>
        <taxon>Vanrija</taxon>
    </lineage>
</organism>
<evidence type="ECO:0008006" key="6">
    <source>
        <dbReference type="Google" id="ProtNLM"/>
    </source>
</evidence>
<evidence type="ECO:0000313" key="5">
    <source>
        <dbReference type="Proteomes" id="UP001565368"/>
    </source>
</evidence>
<comment type="caution">
    <text evidence="4">The sequence shown here is derived from an EMBL/GenBank/DDBJ whole genome shotgun (WGS) entry which is preliminary data.</text>
</comment>
<name>A0ABR3Q6K5_9TREE</name>
<protein>
    <recommendedName>
        <fullName evidence="6">Template-activating factor I</fullName>
    </recommendedName>
</protein>
<accession>A0ABR3Q6K5</accession>
<dbReference type="InterPro" id="IPR002164">
    <property type="entry name" value="NAP_family"/>
</dbReference>
<dbReference type="Gene3D" id="3.30.1120.90">
    <property type="entry name" value="Nucleosome assembly protein"/>
    <property type="match status" value="1"/>
</dbReference>
<dbReference type="Pfam" id="PF00956">
    <property type="entry name" value="NAP"/>
    <property type="match status" value="1"/>
</dbReference>
<feature type="compositionally biased region" description="Acidic residues" evidence="3">
    <location>
        <begin position="218"/>
        <end position="247"/>
    </location>
</feature>
<gene>
    <name evidence="4" type="ORF">Q8F55_004386</name>
</gene>
<evidence type="ECO:0000256" key="3">
    <source>
        <dbReference type="SAM" id="MobiDB-lite"/>
    </source>
</evidence>
<evidence type="ECO:0000313" key="4">
    <source>
        <dbReference type="EMBL" id="KAL1410378.1"/>
    </source>
</evidence>